<name>A0A1H4S947_9BACT</name>
<dbReference type="OrthoDB" id="9761519at2"/>
<accession>A0A1H4S947</accession>
<dbReference type="Gene3D" id="2.60.120.260">
    <property type="entry name" value="Galactose-binding domain-like"/>
    <property type="match status" value="1"/>
</dbReference>
<protein>
    <submittedName>
        <fullName evidence="1">Alpha-L-rhamnosidase</fullName>
    </submittedName>
</protein>
<dbReference type="PANTHER" id="PTHR36848:SF2">
    <property type="entry name" value="SECRETED PROTEIN"/>
    <property type="match status" value="1"/>
</dbReference>
<dbReference type="InterPro" id="IPR029062">
    <property type="entry name" value="Class_I_gatase-like"/>
</dbReference>
<dbReference type="AlphaFoldDB" id="A0A1H4S947"/>
<dbReference type="SUPFAM" id="SSF49785">
    <property type="entry name" value="Galactose-binding domain-like"/>
    <property type="match status" value="1"/>
</dbReference>
<proteinExistence type="predicted"/>
<dbReference type="InterPro" id="IPR008979">
    <property type="entry name" value="Galactose-bd-like_sf"/>
</dbReference>
<dbReference type="InterPro" id="IPR053161">
    <property type="entry name" value="Ulvan_degrading_GH"/>
</dbReference>
<organism evidence="1 2">
    <name type="scientific">Terriglobus roseus</name>
    <dbReference type="NCBI Taxonomy" id="392734"/>
    <lineage>
        <taxon>Bacteria</taxon>
        <taxon>Pseudomonadati</taxon>
        <taxon>Acidobacteriota</taxon>
        <taxon>Terriglobia</taxon>
        <taxon>Terriglobales</taxon>
        <taxon>Acidobacteriaceae</taxon>
        <taxon>Terriglobus</taxon>
    </lineage>
</organism>
<dbReference type="RefSeq" id="WP_074655163.1">
    <property type="nucleotide sequence ID" value="NZ_FNSD01000001.1"/>
</dbReference>
<dbReference type="Proteomes" id="UP000182409">
    <property type="component" value="Unassembled WGS sequence"/>
</dbReference>
<sequence>MGKFTGKYGVAAAALIFAAVGSGIALRAQDISALRKGFITPSNDAKPMMRWWWFGPAVTREEITREIDQMHAGGIGGFELASVYPLALDDPSKGIHNLRYASPEMVEMLRVAQEHGRALGMRVDLTLGSGWPFGGPHIPIDQAAAKLKVVAVPLRAPRPVMADGESLIAIYSATGTPEKWDAANAHREPLSFNGGGAPKASVAVYFILSHTKQMVKRASVGSEGYVLDHMSKQSIATHLAAVGEPLLKGFTGAPPYAIFSDSLEVYGSDWTPTLPQEFQRRRGYDLLDHLPELVQGGTPQAEAVRHDWGVTLSDLVRENYLQPMTTFAAEHGTKFRSQTYGEPAATLGDERVPQLPEGEGPQWSAFSFTRWTSSANHIFGNNVTSAETWTWLHAPVFRATPLDMKAEADRMFLEGVNQFIGHGWPYSAPGVQEPGWSLYAAAVFNAHNPWWPVMPQVTGYLQRVSWLLRQGEPSNDVAVLLPEDDAQAEFRPGHVSVTAEMQYHITPALMKSMLGAGYNVDYTDAKAIELKGLSYPVVVVPTTHRMPLALVQRLQTYAKGGGKIIFVGETPSTSPGLLEASESARVAAAVAQLLPMSQHVASEVELPNALHRALPPDMDVSASHGEVGFLHRKLKGADVYFIANTSNVAQVLKVSPRATRHAAEWWDAEKGGESSATLGAEITLPPYASRVLVLHDGAAVRTKETSLTAESRDPITLTGWHASFPGSAGSPAMPERAVASTVWTDDAATRFYSGEVRYTTTFTARALSKGQHLMLQFPDGKPLVNTRAPNLPGMRAWFDAPVRDAALVTVNGKLAGTLWHPPYELDLSPLLKDGDNTIEVRVFNTATNEMAGRPPVDYTALKAVYGDRFQMQDMDKIDAATSGMVGPVTLQYRSESK</sequence>
<reference evidence="1 2" key="1">
    <citation type="submission" date="2016-10" db="EMBL/GenBank/DDBJ databases">
        <authorList>
            <person name="de Groot N.N."/>
        </authorList>
    </citation>
    <scope>NUCLEOTIDE SEQUENCE [LARGE SCALE GENOMIC DNA]</scope>
    <source>
        <strain evidence="1 2">AB35.6</strain>
    </source>
</reference>
<evidence type="ECO:0000313" key="2">
    <source>
        <dbReference type="Proteomes" id="UP000182409"/>
    </source>
</evidence>
<dbReference type="EMBL" id="FNSD01000001">
    <property type="protein sequence ID" value="SEC40713.1"/>
    <property type="molecule type" value="Genomic_DNA"/>
</dbReference>
<dbReference type="CDD" id="cd03143">
    <property type="entry name" value="A4_beta-galactosidase_middle_domain"/>
    <property type="match status" value="1"/>
</dbReference>
<gene>
    <name evidence="1" type="ORF">SAMN05443244_3385</name>
</gene>
<dbReference type="Gene3D" id="3.40.50.880">
    <property type="match status" value="1"/>
</dbReference>
<dbReference type="Pfam" id="PF17132">
    <property type="entry name" value="Glyco_hydro_106"/>
    <property type="match status" value="2"/>
</dbReference>
<dbReference type="PANTHER" id="PTHR36848">
    <property type="entry name" value="DNA-BINDING PROTEIN (PUTATIVE SECRETED PROTEIN)-RELATED"/>
    <property type="match status" value="1"/>
</dbReference>
<evidence type="ECO:0000313" key="1">
    <source>
        <dbReference type="EMBL" id="SEC40713.1"/>
    </source>
</evidence>